<dbReference type="GO" id="GO:0016740">
    <property type="term" value="F:transferase activity"/>
    <property type="evidence" value="ECO:0007669"/>
    <property type="project" value="UniProtKB-KW"/>
</dbReference>
<dbReference type="InterPro" id="IPR040632">
    <property type="entry name" value="Sulfotransfer_4"/>
</dbReference>
<dbReference type="PANTHER" id="PTHR36978:SF4">
    <property type="entry name" value="P-LOOP CONTAINING NUCLEOSIDE TRIPHOSPHATE HYDROLASE PROTEIN"/>
    <property type="match status" value="1"/>
</dbReference>
<sequence length="261" mass="30295">MSKADNSPILVIGAGLGRTGTKSLKDALELLYQRPCYHMFEVEENHLDHLKLWSKLFDLLGENPDAELPQDVIKRLFDGYFATTDFPACSIYRQIMRLYPEAKVVLTVRDPYKWIQSVRETIRPKWSLFGRYRWDRVTEKLLSMEGVAEVTDRAMKHCLGQNIDLNDDDQMVKGFNRWIDEVRRMVPAEKLLVFEVKHGWEPLCRFLNKPIPDAPFPRSNDRAELKARIADLYKQALFKLSPGLVVLVMAMMLGIYWSTAT</sequence>
<protein>
    <submittedName>
        <fullName evidence="1">Sulfotransferase</fullName>
    </submittedName>
</protein>
<dbReference type="EMBL" id="JXXN02000735">
    <property type="protein sequence ID" value="THD26457.1"/>
    <property type="molecule type" value="Genomic_DNA"/>
</dbReference>
<dbReference type="Gene3D" id="3.40.50.300">
    <property type="entry name" value="P-loop containing nucleotide triphosphate hydrolases"/>
    <property type="match status" value="1"/>
</dbReference>
<dbReference type="PANTHER" id="PTHR36978">
    <property type="entry name" value="P-LOOP CONTAINING NUCLEOTIDE TRIPHOSPHATE HYDROLASE"/>
    <property type="match status" value="1"/>
</dbReference>
<proteinExistence type="predicted"/>
<dbReference type="Pfam" id="PF17784">
    <property type="entry name" value="Sulfotransfer_4"/>
    <property type="match status" value="1"/>
</dbReference>
<dbReference type="AlphaFoldDB" id="A0A2H1CLQ5"/>
<keyword evidence="2" id="KW-1185">Reference proteome</keyword>
<name>A0A2H1CLQ5_FASHE</name>
<dbReference type="Proteomes" id="UP000230066">
    <property type="component" value="Unassembled WGS sequence"/>
</dbReference>
<organism evidence="1 2">
    <name type="scientific">Fasciola hepatica</name>
    <name type="common">Liver fluke</name>
    <dbReference type="NCBI Taxonomy" id="6192"/>
    <lineage>
        <taxon>Eukaryota</taxon>
        <taxon>Metazoa</taxon>
        <taxon>Spiralia</taxon>
        <taxon>Lophotrochozoa</taxon>
        <taxon>Platyhelminthes</taxon>
        <taxon>Trematoda</taxon>
        <taxon>Digenea</taxon>
        <taxon>Plagiorchiida</taxon>
        <taxon>Echinostomata</taxon>
        <taxon>Echinostomatoidea</taxon>
        <taxon>Fasciolidae</taxon>
        <taxon>Fasciola</taxon>
    </lineage>
</organism>
<comment type="caution">
    <text evidence="1">The sequence shown here is derived from an EMBL/GenBank/DDBJ whole genome shotgun (WGS) entry which is preliminary data.</text>
</comment>
<evidence type="ECO:0000313" key="1">
    <source>
        <dbReference type="EMBL" id="THD26457.1"/>
    </source>
</evidence>
<gene>
    <name evidence="1" type="ORF">D915_002647</name>
</gene>
<accession>A0A2H1CLQ5</accession>
<evidence type="ECO:0000313" key="2">
    <source>
        <dbReference type="Proteomes" id="UP000230066"/>
    </source>
</evidence>
<dbReference type="InterPro" id="IPR027417">
    <property type="entry name" value="P-loop_NTPase"/>
</dbReference>
<dbReference type="SUPFAM" id="SSF52540">
    <property type="entry name" value="P-loop containing nucleoside triphosphate hydrolases"/>
    <property type="match status" value="1"/>
</dbReference>
<reference evidence="1" key="1">
    <citation type="submission" date="2019-03" db="EMBL/GenBank/DDBJ databases">
        <title>Improved annotation for the trematode Fasciola hepatica.</title>
        <authorList>
            <person name="Choi Y.-J."/>
            <person name="Martin J."/>
            <person name="Mitreva M."/>
        </authorList>
    </citation>
    <scope>NUCLEOTIDE SEQUENCE [LARGE SCALE GENOMIC DNA]</scope>
</reference>